<name>A0A1Q4VF80_9ACTN</name>
<dbReference type="EMBL" id="LFBV01000001">
    <property type="protein sequence ID" value="OKH96475.1"/>
    <property type="molecule type" value="Genomic_DNA"/>
</dbReference>
<reference evidence="1 2" key="1">
    <citation type="submission" date="2015-06" db="EMBL/GenBank/DDBJ databases">
        <title>Cloning and characterization of the uncialamcin biosynthetic gene cluster.</title>
        <authorList>
            <person name="Yan X."/>
            <person name="Huang T."/>
            <person name="Ge H."/>
            <person name="Shen B."/>
        </authorList>
    </citation>
    <scope>NUCLEOTIDE SEQUENCE [LARGE SCALE GENOMIC DNA]</scope>
    <source>
        <strain evidence="1 2">DCA2648</strain>
    </source>
</reference>
<sequence>MTVTVVRHRMAGPGDDEFATRLFNGAIERIDWLDEAPDMMDTVLSSVRVAVLGRSLVDPRAEALESWYAAVNAMQTGSAVFRRAAVTEGSVECLINHKVRTLPATGPLAYANVDTWLTAFFFAIVCRDQKRMAELAELPLDVLRTSGAAHEEYLYHWVGALQAYWLRDQARMVEELSATFAKSHPDALRIAGRDWVQRISYPPVNLFYRFLNRDHTGFHEALVEALELHKAYWTADEEREEDLDGVFSLGILAMACLAYDGDFPLGVESDYIPHHLITRDWLGEFPT</sequence>
<organism evidence="1 2">
    <name type="scientific">Streptomyces uncialis</name>
    <dbReference type="NCBI Taxonomy" id="1048205"/>
    <lineage>
        <taxon>Bacteria</taxon>
        <taxon>Bacillati</taxon>
        <taxon>Actinomycetota</taxon>
        <taxon>Actinomycetes</taxon>
        <taxon>Kitasatosporales</taxon>
        <taxon>Streptomycetaceae</taxon>
        <taxon>Streptomyces</taxon>
    </lineage>
</organism>
<dbReference type="RefSeq" id="WP_073784910.1">
    <property type="nucleotide sequence ID" value="NZ_LFBV01000001.1"/>
</dbReference>
<evidence type="ECO:0000313" key="2">
    <source>
        <dbReference type="Proteomes" id="UP000186455"/>
    </source>
</evidence>
<evidence type="ECO:0000313" key="1">
    <source>
        <dbReference type="EMBL" id="OKH96475.1"/>
    </source>
</evidence>
<proteinExistence type="predicted"/>
<dbReference type="AlphaFoldDB" id="A0A1Q4VF80"/>
<gene>
    <name evidence="1" type="ORF">AB852_07870</name>
</gene>
<dbReference type="Pfam" id="PF15575">
    <property type="entry name" value="Imm49"/>
    <property type="match status" value="1"/>
</dbReference>
<accession>A0A1Q4VF80</accession>
<dbReference type="STRING" id="1048205.AB852_07870"/>
<keyword evidence="2" id="KW-1185">Reference proteome</keyword>
<comment type="caution">
    <text evidence="1">The sequence shown here is derived from an EMBL/GenBank/DDBJ whole genome shotgun (WGS) entry which is preliminary data.</text>
</comment>
<protein>
    <submittedName>
        <fullName evidence="1">Uncharacterized protein</fullName>
    </submittedName>
</protein>
<dbReference type="Proteomes" id="UP000186455">
    <property type="component" value="Unassembled WGS sequence"/>
</dbReference>
<dbReference type="InterPro" id="IPR029074">
    <property type="entry name" value="Imm49"/>
</dbReference>